<comment type="catalytic activity">
    <reaction evidence="1">
        <text>Release of any N-terminal amino acid, including proline, that is linked to proline, even from a dipeptide or tripeptide.</text>
        <dbReference type="EC" id="3.4.11.9"/>
    </reaction>
</comment>
<dbReference type="PRINTS" id="PR00599">
    <property type="entry name" value="MAPEPTIDASE"/>
</dbReference>
<dbReference type="InterPro" id="IPR052433">
    <property type="entry name" value="X-Pro_dipept-like"/>
</dbReference>
<comment type="cofactor">
    <cofactor evidence="2">
        <name>Mn(2+)</name>
        <dbReference type="ChEBI" id="CHEBI:29035"/>
    </cofactor>
</comment>
<dbReference type="OrthoDB" id="9806388at2"/>
<feature type="domain" description="Aminopeptidase P N-terminal" evidence="10">
    <location>
        <begin position="6"/>
        <end position="142"/>
    </location>
</feature>
<dbReference type="SUPFAM" id="SSF55920">
    <property type="entry name" value="Creatinase/aminopeptidase"/>
    <property type="match status" value="1"/>
</dbReference>
<dbReference type="RefSeq" id="WP_015263924.1">
    <property type="nucleotide sequence ID" value="NC_019904.1"/>
</dbReference>
<evidence type="ECO:0000256" key="6">
    <source>
        <dbReference type="ARBA" id="ARBA00022723"/>
    </source>
</evidence>
<evidence type="ECO:0000256" key="3">
    <source>
        <dbReference type="ARBA" id="ARBA00008766"/>
    </source>
</evidence>
<evidence type="ECO:0000256" key="2">
    <source>
        <dbReference type="ARBA" id="ARBA00001936"/>
    </source>
</evidence>
<name>L0FUC2_ECHVK</name>
<evidence type="ECO:0000256" key="7">
    <source>
        <dbReference type="ARBA" id="ARBA00022801"/>
    </source>
</evidence>
<keyword evidence="6" id="KW-0479">Metal-binding</keyword>
<dbReference type="EMBL" id="CP003346">
    <property type="protein sequence ID" value="AGA76356.1"/>
    <property type="molecule type" value="Genomic_DNA"/>
</dbReference>
<dbReference type="Gene3D" id="3.40.350.10">
    <property type="entry name" value="Creatinase/prolidase N-terminal domain"/>
    <property type="match status" value="1"/>
</dbReference>
<evidence type="ECO:0000256" key="5">
    <source>
        <dbReference type="ARBA" id="ARBA00022670"/>
    </source>
</evidence>
<dbReference type="InterPro" id="IPR000994">
    <property type="entry name" value="Pept_M24"/>
</dbReference>
<dbReference type="KEGG" id="evi:Echvi_0053"/>
<dbReference type="Gene3D" id="3.90.230.10">
    <property type="entry name" value="Creatinase/methionine aminopeptidase superfamily"/>
    <property type="match status" value="1"/>
</dbReference>
<reference evidence="12" key="1">
    <citation type="submission" date="2012-02" db="EMBL/GenBank/DDBJ databases">
        <title>The complete genome of Echinicola vietnamensis DSM 17526.</title>
        <authorList>
            <person name="Lucas S."/>
            <person name="Copeland A."/>
            <person name="Lapidus A."/>
            <person name="Glavina del Rio T."/>
            <person name="Dalin E."/>
            <person name="Tice H."/>
            <person name="Bruce D."/>
            <person name="Goodwin L."/>
            <person name="Pitluck S."/>
            <person name="Peters L."/>
            <person name="Ovchinnikova G."/>
            <person name="Teshima H."/>
            <person name="Kyrpides N."/>
            <person name="Mavromatis K."/>
            <person name="Ivanova N."/>
            <person name="Brettin T."/>
            <person name="Detter J.C."/>
            <person name="Han C."/>
            <person name="Larimer F."/>
            <person name="Land M."/>
            <person name="Hauser L."/>
            <person name="Markowitz V."/>
            <person name="Cheng J.-F."/>
            <person name="Hugenholtz P."/>
            <person name="Woyke T."/>
            <person name="Wu D."/>
            <person name="Brambilla E."/>
            <person name="Klenk H.-P."/>
            <person name="Eisen J.A."/>
        </authorList>
    </citation>
    <scope>NUCLEOTIDE SEQUENCE [LARGE SCALE GENOMIC DNA]</scope>
    <source>
        <strain evidence="12">DSM 17526 / LMG 23754 / KMM 6221</strain>
    </source>
</reference>
<dbReference type="eggNOG" id="COG0006">
    <property type="taxonomic scope" value="Bacteria"/>
</dbReference>
<dbReference type="Proteomes" id="UP000010796">
    <property type="component" value="Chromosome"/>
</dbReference>
<evidence type="ECO:0000256" key="4">
    <source>
        <dbReference type="ARBA" id="ARBA00012574"/>
    </source>
</evidence>
<protein>
    <recommendedName>
        <fullName evidence="4">Xaa-Pro aminopeptidase</fullName>
        <ecNumber evidence="4">3.4.11.9</ecNumber>
    </recommendedName>
</protein>
<dbReference type="CDD" id="cd01087">
    <property type="entry name" value="Prolidase"/>
    <property type="match status" value="1"/>
</dbReference>
<evidence type="ECO:0000259" key="10">
    <source>
        <dbReference type="SMART" id="SM01011"/>
    </source>
</evidence>
<dbReference type="SUPFAM" id="SSF53092">
    <property type="entry name" value="Creatinase/prolidase N-terminal domain"/>
    <property type="match status" value="1"/>
</dbReference>
<dbReference type="Pfam" id="PF05195">
    <property type="entry name" value="AMP_N"/>
    <property type="match status" value="1"/>
</dbReference>
<dbReference type="HOGENOM" id="CLU_017266_1_0_10"/>
<evidence type="ECO:0000256" key="8">
    <source>
        <dbReference type="ARBA" id="ARBA00023049"/>
    </source>
</evidence>
<dbReference type="Pfam" id="PF00557">
    <property type="entry name" value="Peptidase_M24"/>
    <property type="match status" value="1"/>
</dbReference>
<keyword evidence="9" id="KW-0464">Manganese</keyword>
<dbReference type="InterPro" id="IPR001131">
    <property type="entry name" value="Peptidase_M24B_aminopep-P_CS"/>
</dbReference>
<dbReference type="GO" id="GO:0006508">
    <property type="term" value="P:proteolysis"/>
    <property type="evidence" value="ECO:0007669"/>
    <property type="project" value="UniProtKB-KW"/>
</dbReference>
<keyword evidence="11" id="KW-0031">Aminopeptidase</keyword>
<dbReference type="PROSITE" id="PS00491">
    <property type="entry name" value="PROLINE_PEPTIDASE"/>
    <property type="match status" value="1"/>
</dbReference>
<gene>
    <name evidence="11" type="ordered locus">Echvi_0053</name>
</gene>
<dbReference type="InterPro" id="IPR036005">
    <property type="entry name" value="Creatinase/aminopeptidase-like"/>
</dbReference>
<dbReference type="InterPro" id="IPR029149">
    <property type="entry name" value="Creatin/AminoP/Spt16_N"/>
</dbReference>
<proteinExistence type="inferred from homology"/>
<dbReference type="InterPro" id="IPR007865">
    <property type="entry name" value="Aminopep_P_N"/>
</dbReference>
<sequence length="432" mass="49144">MRYQPLNNTFYKANRARLAKMLKPNSVAILNSNDLMPTNADGTMKFRQNNDLFYLSGIDQEETILLICPDFPNETMQELLFVRETNAQIAVWEGNKLTQQEAAALSGVKTVRWTSEFDQVLHSILSHVEHIYLNTNEHRGAANEVETRDARFTKKLKAGYPLHRYERLAPLMGGLRAIKAPDEVEQLQRACDITEKGFRRVLDFVKPGVKEYEIEAEYLHEFVRNGSRGFGYEPIVGSGANSCVLHYLENDQVCQSGDLILMDVGAEYGNYNADMTRTIPVNGRYTSRQRDVYDAVLRVMSEAEKMLRPGVKLQEYQKEIGTLIEGELIGLSVLDRHEVSKQDPTKPLYRKYFMHGTSHPLGLDVHDVGSAYEPVKPGMVFTIEPGIYIREEAIGIRLENNYVIGEKGNTDLMKNIPIEAEEIEELMSENTK</sequence>
<keyword evidence="8" id="KW-0482">Metalloprotease</keyword>
<keyword evidence="7" id="KW-0378">Hydrolase</keyword>
<dbReference type="GO" id="GO:0030145">
    <property type="term" value="F:manganese ion binding"/>
    <property type="evidence" value="ECO:0007669"/>
    <property type="project" value="InterPro"/>
</dbReference>
<dbReference type="SMART" id="SM01011">
    <property type="entry name" value="AMP_N"/>
    <property type="match status" value="1"/>
</dbReference>
<accession>L0FUC2</accession>
<dbReference type="PATRIC" id="fig|926556.3.peg.53"/>
<keyword evidence="12" id="KW-1185">Reference proteome</keyword>
<dbReference type="STRING" id="926556.Echvi_0053"/>
<keyword evidence="5" id="KW-0645">Protease</keyword>
<evidence type="ECO:0000256" key="9">
    <source>
        <dbReference type="ARBA" id="ARBA00023211"/>
    </source>
</evidence>
<dbReference type="EC" id="3.4.11.9" evidence="4"/>
<comment type="similarity">
    <text evidence="3">Belongs to the peptidase M24B family.</text>
</comment>
<evidence type="ECO:0000313" key="12">
    <source>
        <dbReference type="Proteomes" id="UP000010796"/>
    </source>
</evidence>
<dbReference type="GO" id="GO:0070006">
    <property type="term" value="F:metalloaminopeptidase activity"/>
    <property type="evidence" value="ECO:0007669"/>
    <property type="project" value="InterPro"/>
</dbReference>
<evidence type="ECO:0000256" key="1">
    <source>
        <dbReference type="ARBA" id="ARBA00001424"/>
    </source>
</evidence>
<organism evidence="11 12">
    <name type="scientific">Echinicola vietnamensis (strain DSM 17526 / LMG 23754 / KMM 6221)</name>
    <dbReference type="NCBI Taxonomy" id="926556"/>
    <lineage>
        <taxon>Bacteria</taxon>
        <taxon>Pseudomonadati</taxon>
        <taxon>Bacteroidota</taxon>
        <taxon>Cytophagia</taxon>
        <taxon>Cytophagales</taxon>
        <taxon>Cyclobacteriaceae</taxon>
        <taxon>Echinicola</taxon>
    </lineage>
</organism>
<dbReference type="InterPro" id="IPR001714">
    <property type="entry name" value="Pept_M24_MAP"/>
</dbReference>
<dbReference type="PANTHER" id="PTHR43226:SF4">
    <property type="entry name" value="XAA-PRO AMINOPEPTIDASE 3"/>
    <property type="match status" value="1"/>
</dbReference>
<evidence type="ECO:0000313" key="11">
    <source>
        <dbReference type="EMBL" id="AGA76356.1"/>
    </source>
</evidence>
<dbReference type="PANTHER" id="PTHR43226">
    <property type="entry name" value="XAA-PRO AMINOPEPTIDASE 3"/>
    <property type="match status" value="1"/>
</dbReference>
<dbReference type="AlphaFoldDB" id="L0FUC2"/>